<dbReference type="Proteomes" id="UP001212411">
    <property type="component" value="Chromosome 1"/>
</dbReference>
<name>A0AAF0AUB4_9SCHI</name>
<evidence type="ECO:0000313" key="2">
    <source>
        <dbReference type="EMBL" id="WBW72301.1"/>
    </source>
</evidence>
<dbReference type="EMBL" id="CP115611">
    <property type="protein sequence ID" value="WBW72301.1"/>
    <property type="molecule type" value="Genomic_DNA"/>
</dbReference>
<sequence length="64" mass="7193">MTEERKLKSSVKDADHKVTFNIERVRHGLNNFFDDIGSAVKKESNTGTTQASKQAERAEKPGKM</sequence>
<protein>
    <submittedName>
        <fullName evidence="2">Schizosaccharomyces specific protein Tam11</fullName>
    </submittedName>
</protein>
<dbReference type="GeneID" id="80874438"/>
<keyword evidence="3" id="KW-1185">Reference proteome</keyword>
<evidence type="ECO:0000313" key="3">
    <source>
        <dbReference type="Proteomes" id="UP001212411"/>
    </source>
</evidence>
<dbReference type="RefSeq" id="XP_056036544.1">
    <property type="nucleotide sequence ID" value="XM_056179749.1"/>
</dbReference>
<evidence type="ECO:0000256" key="1">
    <source>
        <dbReference type="SAM" id="MobiDB-lite"/>
    </source>
</evidence>
<reference evidence="2 3" key="1">
    <citation type="journal article" date="2023" name="G3 (Bethesda)">
        <title>A high-quality reference genome for the fission yeast Schizosaccharomyces osmophilus.</title>
        <authorList>
            <person name="Jia G.S."/>
            <person name="Zhang W.C."/>
            <person name="Liang Y."/>
            <person name="Liu X.H."/>
            <person name="Rhind N."/>
            <person name="Pidoux A."/>
            <person name="Brysch-Herzberg M."/>
            <person name="Du L.L."/>
        </authorList>
    </citation>
    <scope>NUCLEOTIDE SEQUENCE [LARGE SCALE GENOMIC DNA]</scope>
    <source>
        <strain evidence="2 3">CBS 15793</strain>
    </source>
</reference>
<proteinExistence type="predicted"/>
<feature type="region of interest" description="Disordered" evidence="1">
    <location>
        <begin position="41"/>
        <end position="64"/>
    </location>
</feature>
<dbReference type="AlphaFoldDB" id="A0AAF0AUB4"/>
<gene>
    <name evidence="2" type="primary">tam11</name>
    <name evidence="2" type="ORF">SOMG_00956</name>
</gene>
<organism evidence="2 3">
    <name type="scientific">Schizosaccharomyces osmophilus</name>
    <dbReference type="NCBI Taxonomy" id="2545709"/>
    <lineage>
        <taxon>Eukaryota</taxon>
        <taxon>Fungi</taxon>
        <taxon>Dikarya</taxon>
        <taxon>Ascomycota</taxon>
        <taxon>Taphrinomycotina</taxon>
        <taxon>Schizosaccharomycetes</taxon>
        <taxon>Schizosaccharomycetales</taxon>
        <taxon>Schizosaccharomycetaceae</taxon>
        <taxon>Schizosaccharomyces</taxon>
    </lineage>
</organism>
<feature type="compositionally biased region" description="Basic and acidic residues" evidence="1">
    <location>
        <begin position="54"/>
        <end position="64"/>
    </location>
</feature>
<dbReference type="KEGG" id="som:SOMG_00956"/>
<accession>A0AAF0AUB4</accession>